<proteinExistence type="predicted"/>
<dbReference type="SUPFAM" id="SSF89372">
    <property type="entry name" value="Fucose-specific lectin"/>
    <property type="match status" value="1"/>
</dbReference>
<dbReference type="PANTHER" id="PTHR41775:SF1">
    <property type="entry name" value="PEPTIDASE M6-LIKE DOMAIN-CONTAINING PROTEIN"/>
    <property type="match status" value="1"/>
</dbReference>
<organism evidence="5 6">
    <name type="scientific">Allofournierella massiliensis</name>
    <dbReference type="NCBI Taxonomy" id="1650663"/>
    <lineage>
        <taxon>Bacteria</taxon>
        <taxon>Bacillati</taxon>
        <taxon>Bacillota</taxon>
        <taxon>Clostridia</taxon>
        <taxon>Eubacteriales</taxon>
        <taxon>Oscillospiraceae</taxon>
        <taxon>Allofournierella</taxon>
    </lineage>
</organism>
<keyword evidence="2" id="KW-0812">Transmembrane</keyword>
<accession>A0A4R1QIF3</accession>
<keyword evidence="5" id="KW-0482">Metalloprotease</keyword>
<sequence>MIKRCIATLLTLVLCMAPAGGLLLPARAAEQPPRDFANLVLFAYFSDEPNKDYFNQPSAQPGKSRAQALMELYDGQQGRSFRQYMNTISGGRFQVHNLFPQWDGQTLTACELPFTRQQTQTGSIDASILTALVQQLPALDGQLLDYDGDGAIDNLSLVLLGEAENTAGSPPSLYPHQNILPAGLSFSGKEVASYNMLNTDRLLDSTLADGSGVICHEFLHTLGYPDLYPRDASVPVGSWDIMASSSRYLSWPLAYLRAHFSGWVTLPELNESAKNISICAPGEAGNQAYVIRSQRNPYEVFVVEMRRQTQPQSDDTLDSRIGGTGLIVYRVDTTVDGLSNYFGSTGVYVFRPQPGRNGYVEGSERATVNNAFLSAESGRTFIGSADPNAGLAQGALTFSDGTNSGIVISDVSAAQGGSMTFSVSIPQANAQDLWQDAQFPEHSGAALAQSPIRGQLMAAGYDLPYTGDQLQLYAFADPGWVPVTSEPLTQNGGFEQVTLTSLRDVPTVAWRASDGALYLAMLKDGAWKSLGFLPDVDDYAITARGGTLHIAYVAGGYSKAGYATATRSGISRQGLCATGRMFGSPKIAVNEQGQVYLAFWDVTNNDALLLYQAGQEGNFSRLAGPGQASTFDLAAGKEGLLLAFGGSSPELKQLEGDTWKTIARLDQPVHEPRLATGDGSLFLLAAPNGASSKNLRVYRLAGDSFLQVGDPVDKNGNAADLTVFDGRLFTAYRTDGKARIRFNAPSDTTDALLSLSVTPPNQLSYLQGESVSTRGIQVFANYTSGPRELAPAEYALTGFDSTQPGQRQATVSHQGLTASFPYTVFEWPIPTAVPTAVPTAQPTAEPTAQPTAVPTAQPTAVPTAQPTAVPTAQPTAVPTAQPTAVPTVEPSAQSTAAPAEKAATPPAAQPAATSIPTTPAPEATVPPSSAVIRPARPTTAPSPTPAATPTAAPTEQPTVTPSPSPAASASSDVPAGKTAGPSAAPFLLGLAGLCVCGGLALLFFKRR</sequence>
<feature type="compositionally biased region" description="Low complexity" evidence="1">
    <location>
        <begin position="836"/>
        <end position="939"/>
    </location>
</feature>
<dbReference type="AlphaFoldDB" id="A0A4R1QIF3"/>
<evidence type="ECO:0000256" key="1">
    <source>
        <dbReference type="SAM" id="MobiDB-lite"/>
    </source>
</evidence>
<feature type="chain" id="PRO_5020863823" evidence="3">
    <location>
        <begin position="29"/>
        <end position="1007"/>
    </location>
</feature>
<protein>
    <submittedName>
        <fullName evidence="5">M6 family metalloprotease-like protein</fullName>
    </submittedName>
</protein>
<dbReference type="Pfam" id="PF07523">
    <property type="entry name" value="Big_3"/>
    <property type="match status" value="1"/>
</dbReference>
<feature type="region of interest" description="Disordered" evidence="1">
    <location>
        <begin position="836"/>
        <end position="978"/>
    </location>
</feature>
<dbReference type="SUPFAM" id="SSF50952">
    <property type="entry name" value="Soluble quinoprotein glucose dehydrogenase"/>
    <property type="match status" value="1"/>
</dbReference>
<feature type="transmembrane region" description="Helical" evidence="2">
    <location>
        <begin position="983"/>
        <end position="1004"/>
    </location>
</feature>
<feature type="signal peptide" evidence="3">
    <location>
        <begin position="1"/>
        <end position="28"/>
    </location>
</feature>
<evidence type="ECO:0000259" key="4">
    <source>
        <dbReference type="Pfam" id="PF07523"/>
    </source>
</evidence>
<gene>
    <name evidence="5" type="ORF">EDD77_1451</name>
</gene>
<evidence type="ECO:0000313" key="6">
    <source>
        <dbReference type="Proteomes" id="UP000295184"/>
    </source>
</evidence>
<dbReference type="RefSeq" id="WP_058963295.1">
    <property type="nucleotide sequence ID" value="NZ_CABKVM010000014.1"/>
</dbReference>
<dbReference type="PANTHER" id="PTHR41775">
    <property type="entry name" value="SECRETED PROTEIN-RELATED"/>
    <property type="match status" value="1"/>
</dbReference>
<dbReference type="OrthoDB" id="9813478at2"/>
<feature type="compositionally biased region" description="Low complexity" evidence="1">
    <location>
        <begin position="947"/>
        <end position="975"/>
    </location>
</feature>
<dbReference type="Gene3D" id="2.60.40.3630">
    <property type="match status" value="1"/>
</dbReference>
<reference evidence="5 6" key="1">
    <citation type="submission" date="2019-03" db="EMBL/GenBank/DDBJ databases">
        <title>Genomic Encyclopedia of Type Strains, Phase IV (KMG-IV): sequencing the most valuable type-strain genomes for metagenomic binning, comparative biology and taxonomic classification.</title>
        <authorList>
            <person name="Goeker M."/>
        </authorList>
    </citation>
    <scope>NUCLEOTIDE SEQUENCE [LARGE SCALE GENOMIC DNA]</scope>
    <source>
        <strain evidence="5 6">DSM 100451</strain>
    </source>
</reference>
<evidence type="ECO:0000313" key="5">
    <source>
        <dbReference type="EMBL" id="TCL52016.1"/>
    </source>
</evidence>
<dbReference type="GO" id="GO:0008237">
    <property type="term" value="F:metallopeptidase activity"/>
    <property type="evidence" value="ECO:0007669"/>
    <property type="project" value="UniProtKB-KW"/>
</dbReference>
<dbReference type="STRING" id="1650663.GCA_001486665_00789"/>
<name>A0A4R1QIF3_9FIRM</name>
<feature type="domain" description="Ig-like" evidence="4">
    <location>
        <begin position="764"/>
        <end position="824"/>
    </location>
</feature>
<comment type="caution">
    <text evidence="5">The sequence shown here is derived from an EMBL/GenBank/DDBJ whole genome shotgun (WGS) entry which is preliminary data.</text>
</comment>
<dbReference type="Proteomes" id="UP000295184">
    <property type="component" value="Unassembled WGS sequence"/>
</dbReference>
<evidence type="ECO:0000256" key="3">
    <source>
        <dbReference type="SAM" id="SignalP"/>
    </source>
</evidence>
<dbReference type="EMBL" id="SLUM01000045">
    <property type="protein sequence ID" value="TCL52016.1"/>
    <property type="molecule type" value="Genomic_DNA"/>
</dbReference>
<keyword evidence="5" id="KW-0645">Protease</keyword>
<keyword evidence="3" id="KW-0732">Signal</keyword>
<evidence type="ECO:0000256" key="2">
    <source>
        <dbReference type="SAM" id="Phobius"/>
    </source>
</evidence>
<dbReference type="GO" id="GO:0006508">
    <property type="term" value="P:proteolysis"/>
    <property type="evidence" value="ECO:0007669"/>
    <property type="project" value="UniProtKB-KW"/>
</dbReference>
<keyword evidence="2" id="KW-1133">Transmembrane helix</keyword>
<dbReference type="InterPro" id="IPR011041">
    <property type="entry name" value="Quinoprot_gluc/sorb_DH_b-prop"/>
</dbReference>
<keyword evidence="5" id="KW-0378">Hydrolase</keyword>
<keyword evidence="2" id="KW-0472">Membrane</keyword>
<dbReference type="InterPro" id="IPR022038">
    <property type="entry name" value="Ig-like_bact"/>
</dbReference>